<evidence type="ECO:0000313" key="1">
    <source>
        <dbReference type="EMBL" id="EEF23216.1"/>
    </source>
</evidence>
<organism evidence="1 2">
    <name type="scientific">Ricinus communis</name>
    <name type="common">Castor bean</name>
    <dbReference type="NCBI Taxonomy" id="3988"/>
    <lineage>
        <taxon>Eukaryota</taxon>
        <taxon>Viridiplantae</taxon>
        <taxon>Streptophyta</taxon>
        <taxon>Embryophyta</taxon>
        <taxon>Tracheophyta</taxon>
        <taxon>Spermatophyta</taxon>
        <taxon>Magnoliopsida</taxon>
        <taxon>eudicotyledons</taxon>
        <taxon>Gunneridae</taxon>
        <taxon>Pentapetalae</taxon>
        <taxon>rosids</taxon>
        <taxon>fabids</taxon>
        <taxon>Malpighiales</taxon>
        <taxon>Euphorbiaceae</taxon>
        <taxon>Acalyphoideae</taxon>
        <taxon>Acalypheae</taxon>
        <taxon>Ricinus</taxon>
    </lineage>
</organism>
<protein>
    <submittedName>
        <fullName evidence="1">Uncharacterized protein</fullName>
    </submittedName>
</protein>
<dbReference type="AlphaFoldDB" id="B9TLP9"/>
<name>B9TLP9_RICCO</name>
<dbReference type="Proteomes" id="UP000008311">
    <property type="component" value="Unassembled WGS sequence"/>
</dbReference>
<reference evidence="2" key="1">
    <citation type="journal article" date="2010" name="Nat. Biotechnol.">
        <title>Draft genome sequence of the oilseed species Ricinus communis.</title>
        <authorList>
            <person name="Chan A.P."/>
            <person name="Crabtree J."/>
            <person name="Zhao Q."/>
            <person name="Lorenzi H."/>
            <person name="Orvis J."/>
            <person name="Puiu D."/>
            <person name="Melake-Berhan A."/>
            <person name="Jones K.M."/>
            <person name="Redman J."/>
            <person name="Chen G."/>
            <person name="Cahoon E.B."/>
            <person name="Gedil M."/>
            <person name="Stanke M."/>
            <person name="Haas B.J."/>
            <person name="Wortman J.R."/>
            <person name="Fraser-Liggett C.M."/>
            <person name="Ravel J."/>
            <person name="Rabinowicz P.D."/>
        </authorList>
    </citation>
    <scope>NUCLEOTIDE SEQUENCE [LARGE SCALE GENOMIC DNA]</scope>
    <source>
        <strain evidence="2">cv. Hale</strain>
    </source>
</reference>
<dbReference type="EMBL" id="EQ987205">
    <property type="protein sequence ID" value="EEF23216.1"/>
    <property type="molecule type" value="Genomic_DNA"/>
</dbReference>
<evidence type="ECO:0000313" key="2">
    <source>
        <dbReference type="Proteomes" id="UP000008311"/>
    </source>
</evidence>
<dbReference type="InParanoid" id="B9TLP9"/>
<keyword evidence="2" id="KW-1185">Reference proteome</keyword>
<accession>B9TLP9</accession>
<sequence>MVLVVIGIVVGITIVGIDVYRNAVGVRIYSDFIQGWQGAYNTYVTRSGGVEPGDTQNPPAGYVNGALNQELGDDSSALPLSSTMVQQGVTLPTGRGPNQASHDVYEDKSGVPHDLVVSLVTTEWSVPTGEPAVGGQIPTAAQPHTVLRIRGLTPDLARQLSTMIDGRIDAGLGNLREQQYEALGQSRDWSINATQDMLGGTDAQQQSAEVTADLLLR</sequence>
<gene>
    <name evidence="1" type="ORF">RCOM_1986080</name>
</gene>
<proteinExistence type="predicted"/>